<protein>
    <submittedName>
        <fullName evidence="1">Uncharacterized protein</fullName>
    </submittedName>
</protein>
<accession>A0A2H1KP96</accession>
<keyword evidence="2" id="KW-1185">Reference proteome</keyword>
<evidence type="ECO:0000313" key="1">
    <source>
        <dbReference type="EMBL" id="SMY01580.1"/>
    </source>
</evidence>
<organism evidence="1 2">
    <name type="scientific">Brevibacterium antiquum</name>
    <dbReference type="NCBI Taxonomy" id="234835"/>
    <lineage>
        <taxon>Bacteria</taxon>
        <taxon>Bacillati</taxon>
        <taxon>Actinomycetota</taxon>
        <taxon>Actinomycetes</taxon>
        <taxon>Micrococcales</taxon>
        <taxon>Brevibacteriaceae</taxon>
        <taxon>Brevibacterium</taxon>
    </lineage>
</organism>
<reference evidence="2" key="1">
    <citation type="submission" date="2017-03" db="EMBL/GenBank/DDBJ databases">
        <authorList>
            <person name="Monnet C."/>
        </authorList>
    </citation>
    <scope>NUCLEOTIDE SEQUENCE [LARGE SCALE GENOMIC DNA]</scope>
    <source>
        <strain evidence="2">P10</strain>
    </source>
</reference>
<name>A0A2H1KP96_9MICO</name>
<proteinExistence type="predicted"/>
<sequence>MNRLRLTYEQARSLWLHREVLDQLMDDPDRVLSIAQDNLERLKHVHRPDGMAVRCLDQWQSVIDGGLDELVATLTGTDERSSQLRQNSPFAGVLSDDQRMKVLRSFRQHVEREAREIP</sequence>
<dbReference type="RefSeq" id="WP_145998095.1">
    <property type="nucleotide sequence ID" value="NZ_FXZE01000024.1"/>
</dbReference>
<evidence type="ECO:0000313" key="2">
    <source>
        <dbReference type="Proteomes" id="UP000234342"/>
    </source>
</evidence>
<dbReference type="AlphaFoldDB" id="A0A2H1KP96"/>
<gene>
    <name evidence="1" type="ORF">BANT10_03292</name>
</gene>
<dbReference type="Proteomes" id="UP000234342">
    <property type="component" value="Unassembled WGS sequence"/>
</dbReference>
<dbReference type="EMBL" id="FXZE01000024">
    <property type="protein sequence ID" value="SMY01580.1"/>
    <property type="molecule type" value="Genomic_DNA"/>
</dbReference>